<keyword evidence="2" id="KW-1185">Reference proteome</keyword>
<organism evidence="1 2">
    <name type="scientific">Sporanaerobium hydrogeniformans</name>
    <dbReference type="NCBI Taxonomy" id="3072179"/>
    <lineage>
        <taxon>Bacteria</taxon>
        <taxon>Bacillati</taxon>
        <taxon>Bacillota</taxon>
        <taxon>Clostridia</taxon>
        <taxon>Lachnospirales</taxon>
        <taxon>Lachnospiraceae</taxon>
        <taxon>Sporanaerobium</taxon>
    </lineage>
</organism>
<gene>
    <name evidence="1" type="ORF">CS063_13850</name>
</gene>
<name>A0AC61D8X5_9FIRM</name>
<evidence type="ECO:0000313" key="1">
    <source>
        <dbReference type="EMBL" id="PHV69796.1"/>
    </source>
</evidence>
<sequence>MKKKTWRYKWHDTWLSLTIKKKISFFTGVVFLIILLSVMFDVWVVNFSLNDFRVILEDNARSNDFMEAIENESNCFEVYVKNPMDENLEKLEEAYKETRLAISRLPYDSSIGAYRYAKTWSIRNSYTVYEEKRDLLLKMDEENPGYIQELYKVYNMQSFLQDYARALMRYTLEEGTETYIKKIPNLRRVPIVVFIFGVLLLWGIISLARLMNKTIILPIVNLVSASKRIATNDFFVEDVKVENKDEMGELVTAFNKMKYATGQYIMALEEKREMLHLLHKEELEKLEVEKRLEATNLELLKNQINPHFLFNTLNVIGGMANLEEAKITEKMTKALSSLFRYNLKTPEAEVVLAQELKIARDYMYLQQMRFGSRIRYEIQCKLDTDKVKVPTFSFQPLIENAVIHGLSKKEEGGKVSIRIWRQGYYVMITVVDTGVGMTQEELEKLRSAFKEGATERIGIGLGNIYKRVHGMYQDGEVEVFSKKNKGTAVRVKIPYREQEE</sequence>
<reference evidence="1" key="1">
    <citation type="submission" date="2017-10" db="EMBL/GenBank/DDBJ databases">
        <title>Genome sequence of cellulolytic Lachnospiraceae bacterium XHS1971 isolated from hotspring sediment.</title>
        <authorList>
            <person name="Vasudevan G."/>
            <person name="Joshi A.J."/>
            <person name="Hivarkar S."/>
            <person name="Lanjekar V.B."/>
            <person name="Dhakephalkar P.K."/>
            <person name="Dagar S."/>
        </authorList>
    </citation>
    <scope>NUCLEOTIDE SEQUENCE</scope>
    <source>
        <strain evidence="1">XHS1971</strain>
    </source>
</reference>
<accession>A0AC61D8X5</accession>
<keyword evidence="1" id="KW-0418">Kinase</keyword>
<protein>
    <submittedName>
        <fullName evidence="1">Two-component sensor histidine kinase</fullName>
    </submittedName>
</protein>
<keyword evidence="1" id="KW-0808">Transferase</keyword>
<evidence type="ECO:0000313" key="2">
    <source>
        <dbReference type="Proteomes" id="UP000224460"/>
    </source>
</evidence>
<comment type="caution">
    <text evidence="1">The sequence shown here is derived from an EMBL/GenBank/DDBJ whole genome shotgun (WGS) entry which is preliminary data.</text>
</comment>
<dbReference type="Proteomes" id="UP000224460">
    <property type="component" value="Unassembled WGS sequence"/>
</dbReference>
<dbReference type="EMBL" id="PEDL01000018">
    <property type="protein sequence ID" value="PHV69796.1"/>
    <property type="molecule type" value="Genomic_DNA"/>
</dbReference>
<proteinExistence type="predicted"/>